<evidence type="ECO:0000256" key="6">
    <source>
        <dbReference type="SAM" id="Phobius"/>
    </source>
</evidence>
<feature type="transmembrane region" description="Helical" evidence="6">
    <location>
        <begin position="299"/>
        <end position="317"/>
    </location>
</feature>
<feature type="transmembrane region" description="Helical" evidence="6">
    <location>
        <begin position="369"/>
        <end position="388"/>
    </location>
</feature>
<dbReference type="Proteomes" id="UP001596016">
    <property type="component" value="Unassembled WGS sequence"/>
</dbReference>
<comment type="caution">
    <text evidence="9">The sequence shown here is derived from an EMBL/GenBank/DDBJ whole genome shotgun (WGS) entry which is preliminary data.</text>
</comment>
<feature type="transmembrane region" description="Helical" evidence="6">
    <location>
        <begin position="442"/>
        <end position="467"/>
    </location>
</feature>
<feature type="domain" description="ComEC/Rec2-related protein" evidence="7">
    <location>
        <begin position="240"/>
        <end position="533"/>
    </location>
</feature>
<organism evidence="9 10">
    <name type="scientific">Aquamicrobium segne</name>
    <dbReference type="NCBI Taxonomy" id="469547"/>
    <lineage>
        <taxon>Bacteria</taxon>
        <taxon>Pseudomonadati</taxon>
        <taxon>Pseudomonadota</taxon>
        <taxon>Alphaproteobacteria</taxon>
        <taxon>Hyphomicrobiales</taxon>
        <taxon>Phyllobacteriaceae</taxon>
        <taxon>Aquamicrobium</taxon>
    </lineage>
</organism>
<feature type="transmembrane region" description="Helical" evidence="6">
    <location>
        <begin position="474"/>
        <end position="494"/>
    </location>
</feature>
<sequence length="729" mass="78950">MAIRRAVMLEQERGAGFLLIPVFLCVGVVTYFSLPDEPQWPVLLAINAFVVISIWLARRRHMLQLFLIALLLCLGGVWLSKLETWRLGTKIIGSDITTRLSGHVVTIEDMASGRKRLTIDVAATSRPKLRYQPERVRISARKIPAEIRAGSFVSGLVRLLPPSGPIRPGSYDTSFASYFSGIGASGFFLSGPEVEPEKTMAGQTPAKARVLAAIEQARQVIAERIRHHIDGPEGEIAAALIVGVRAGIPEAINEAMRKTGIYHVISISGLHMALVAGTVMGFMRALFALFPDFSSRHPVRKYAALSALFAILSYLLISGMVVAAVRSFIMLAVMLIAILFDRSALTMRNLAISAIIIILVTPHEVVGPSFQMSFAATAALIGAYAAWSDYRTRRRQRKNLNRHSFLGMVLRRSAFIMIGLAATSIIAGTATTLYAAWHFQRIAPLSLLANLAIMPVVSVIVMPFAVFSSLAMPFGLEGPFLQVMGLGLSLMIYLSQRIAEISPIDAIGLISAESVLFTTIALVIATFATTWLRWVALPIAAIGLLVLGGEPAPDALISEDGRLLAVVMDDGQIAVNRARPNAFTMDDWRRAVKADSVLTPRSGKGFECANSICAVRHPSGAQIVQVPDAQIASRFCTSASLIVIEDATAHNPCRETKVAIITNRDLAQRGSAAVFFTQNALSGSAPEIRFAIDGKKYRPWHSQRAFSRAARGLPPYVPKTSGKTSSASK</sequence>
<evidence type="ECO:0000259" key="7">
    <source>
        <dbReference type="Pfam" id="PF03772"/>
    </source>
</evidence>
<protein>
    <submittedName>
        <fullName evidence="9">ComEC/Rec2 family competence protein</fullName>
    </submittedName>
</protein>
<dbReference type="Pfam" id="PF13567">
    <property type="entry name" value="DUF4131"/>
    <property type="match status" value="1"/>
</dbReference>
<reference evidence="10" key="1">
    <citation type="journal article" date="2019" name="Int. J. Syst. Evol. Microbiol.">
        <title>The Global Catalogue of Microorganisms (GCM) 10K type strain sequencing project: providing services to taxonomists for standard genome sequencing and annotation.</title>
        <authorList>
            <consortium name="The Broad Institute Genomics Platform"/>
            <consortium name="The Broad Institute Genome Sequencing Center for Infectious Disease"/>
            <person name="Wu L."/>
            <person name="Ma J."/>
        </authorList>
    </citation>
    <scope>NUCLEOTIDE SEQUENCE [LARGE SCALE GENOMIC DNA]</scope>
    <source>
        <strain evidence="10">CGMCC 4.1415</strain>
    </source>
</reference>
<evidence type="ECO:0000256" key="5">
    <source>
        <dbReference type="ARBA" id="ARBA00023136"/>
    </source>
</evidence>
<feature type="transmembrane region" description="Helical" evidence="6">
    <location>
        <begin position="531"/>
        <end position="549"/>
    </location>
</feature>
<evidence type="ECO:0000313" key="9">
    <source>
        <dbReference type="EMBL" id="MFC5386766.1"/>
    </source>
</evidence>
<feature type="transmembrane region" description="Helical" evidence="6">
    <location>
        <begin position="409"/>
        <end position="436"/>
    </location>
</feature>
<gene>
    <name evidence="9" type="ORF">ACFPLB_12425</name>
</gene>
<dbReference type="InterPro" id="IPR004477">
    <property type="entry name" value="ComEC_N"/>
</dbReference>
<evidence type="ECO:0000256" key="2">
    <source>
        <dbReference type="ARBA" id="ARBA00022475"/>
    </source>
</evidence>
<dbReference type="PANTHER" id="PTHR30619">
    <property type="entry name" value="DNA INTERNALIZATION/COMPETENCE PROTEIN COMEC/REC2"/>
    <property type="match status" value="1"/>
</dbReference>
<dbReference type="PANTHER" id="PTHR30619:SF1">
    <property type="entry name" value="RECOMBINATION PROTEIN 2"/>
    <property type="match status" value="1"/>
</dbReference>
<feature type="transmembrane region" description="Helical" evidence="6">
    <location>
        <begin position="14"/>
        <end position="34"/>
    </location>
</feature>
<proteinExistence type="predicted"/>
<evidence type="ECO:0000256" key="4">
    <source>
        <dbReference type="ARBA" id="ARBA00022989"/>
    </source>
</evidence>
<feature type="transmembrane region" description="Helical" evidence="6">
    <location>
        <begin position="261"/>
        <end position="287"/>
    </location>
</feature>
<keyword evidence="2" id="KW-1003">Cell membrane</keyword>
<dbReference type="Pfam" id="PF03772">
    <property type="entry name" value="Competence"/>
    <property type="match status" value="1"/>
</dbReference>
<comment type="subcellular location">
    <subcellularLocation>
        <location evidence="1">Cell membrane</location>
        <topology evidence="1">Multi-pass membrane protein</topology>
    </subcellularLocation>
</comment>
<accession>A0ABW0GYM9</accession>
<name>A0ABW0GYM9_9HYPH</name>
<feature type="transmembrane region" description="Helical" evidence="6">
    <location>
        <begin position="347"/>
        <end position="363"/>
    </location>
</feature>
<dbReference type="EMBL" id="JBHSLL010000043">
    <property type="protein sequence ID" value="MFC5386766.1"/>
    <property type="molecule type" value="Genomic_DNA"/>
</dbReference>
<keyword evidence="3 6" id="KW-0812">Transmembrane</keyword>
<feature type="domain" description="DUF4131" evidence="8">
    <location>
        <begin position="39"/>
        <end position="187"/>
    </location>
</feature>
<feature type="transmembrane region" description="Helical" evidence="6">
    <location>
        <begin position="40"/>
        <end position="57"/>
    </location>
</feature>
<evidence type="ECO:0000313" key="10">
    <source>
        <dbReference type="Proteomes" id="UP001596016"/>
    </source>
</evidence>
<evidence type="ECO:0000256" key="1">
    <source>
        <dbReference type="ARBA" id="ARBA00004651"/>
    </source>
</evidence>
<evidence type="ECO:0000259" key="8">
    <source>
        <dbReference type="Pfam" id="PF13567"/>
    </source>
</evidence>
<dbReference type="InterPro" id="IPR052159">
    <property type="entry name" value="Competence_DNA_uptake"/>
</dbReference>
<evidence type="ECO:0000256" key="3">
    <source>
        <dbReference type="ARBA" id="ARBA00022692"/>
    </source>
</evidence>
<keyword evidence="5 6" id="KW-0472">Membrane</keyword>
<feature type="transmembrane region" description="Helical" evidence="6">
    <location>
        <begin position="506"/>
        <end position="524"/>
    </location>
</feature>
<keyword evidence="4 6" id="KW-1133">Transmembrane helix</keyword>
<dbReference type="NCBIfam" id="TIGR00360">
    <property type="entry name" value="ComEC_N-term"/>
    <property type="match status" value="1"/>
</dbReference>
<keyword evidence="10" id="KW-1185">Reference proteome</keyword>
<dbReference type="InterPro" id="IPR025405">
    <property type="entry name" value="DUF4131"/>
</dbReference>